<evidence type="ECO:0000259" key="15">
    <source>
        <dbReference type="PROSITE" id="PS50113"/>
    </source>
</evidence>
<dbReference type="CDD" id="cd00082">
    <property type="entry name" value="HisKA"/>
    <property type="match status" value="1"/>
</dbReference>
<evidence type="ECO:0000259" key="14">
    <source>
        <dbReference type="PROSITE" id="PS50112"/>
    </source>
</evidence>
<feature type="region of interest" description="Disordered" evidence="12">
    <location>
        <begin position="1"/>
        <end position="21"/>
    </location>
</feature>
<reference evidence="16" key="1">
    <citation type="submission" date="2023-08" db="EMBL/GenBank/DDBJ databases">
        <title>Methanolobus mangrovi sp. nov. and Methanolobus sediminis sp. nov, two novel methylotrophic methanogens isolated from mangrove sediments in China.</title>
        <authorList>
            <person name="Zhou J."/>
        </authorList>
    </citation>
    <scope>NUCLEOTIDE SEQUENCE</scope>
    <source>
        <strain evidence="16">FTZ2</strain>
    </source>
</reference>
<dbReference type="Gene3D" id="3.30.450.40">
    <property type="match status" value="2"/>
</dbReference>
<dbReference type="SMART" id="SM00086">
    <property type="entry name" value="PAC"/>
    <property type="match status" value="2"/>
</dbReference>
<dbReference type="InterPro" id="IPR003594">
    <property type="entry name" value="HATPase_dom"/>
</dbReference>
<evidence type="ECO:0000256" key="3">
    <source>
        <dbReference type="ARBA" id="ARBA00012438"/>
    </source>
</evidence>
<dbReference type="SUPFAM" id="SSF55874">
    <property type="entry name" value="ATPase domain of HSP90 chaperone/DNA topoisomerase II/histidine kinase"/>
    <property type="match status" value="1"/>
</dbReference>
<dbReference type="CDD" id="cd00130">
    <property type="entry name" value="PAS"/>
    <property type="match status" value="2"/>
</dbReference>
<dbReference type="PROSITE" id="PS50113">
    <property type="entry name" value="PAC"/>
    <property type="match status" value="1"/>
</dbReference>
<evidence type="ECO:0000256" key="9">
    <source>
        <dbReference type="ARBA" id="ARBA00022840"/>
    </source>
</evidence>
<dbReference type="GO" id="GO:0005886">
    <property type="term" value="C:plasma membrane"/>
    <property type="evidence" value="ECO:0007669"/>
    <property type="project" value="UniProtKB-SubCell"/>
</dbReference>
<dbReference type="RefSeq" id="WP_309307044.1">
    <property type="nucleotide sequence ID" value="NZ_CP133594.1"/>
</dbReference>
<evidence type="ECO:0000256" key="11">
    <source>
        <dbReference type="ARBA" id="ARBA00023136"/>
    </source>
</evidence>
<dbReference type="PANTHER" id="PTHR43047">
    <property type="entry name" value="TWO-COMPONENT HISTIDINE PROTEIN KINASE"/>
    <property type="match status" value="1"/>
</dbReference>
<dbReference type="PROSITE" id="PS50109">
    <property type="entry name" value="HIS_KIN"/>
    <property type="match status" value="1"/>
</dbReference>
<proteinExistence type="predicted"/>
<sequence length="884" mass="100012">MRYISSKTKAGNTPEKEQSSRRCELADINKLSFQKINWTEREITIELLNLFNKSNHLEDIICSVIELLKNWSDCEAVGIRLKDGDDYPYYQTQGFPDSFITSENSLCVHGINGQILKDKIGNPVLECMCGNVISERTDPQMSFFTQMGSFWTGSTSELLANTSEEERQARTRNRCNGEGYESVALIPLRADKVTFGLIQLNDHRKDVFTAESIALLECIADSIALALTQKKAKEELQLSEQRLKSIFKVAPVGIGVVSNRILTEVNSLVCEMTGYTGEELIGSTSQILYPTQEEFEFVGKEKYQQINKKGTGTVETRWKRKDGTIINVLLSSTPIDVSDQSKGVTFTALDITERKQAEISLRESEEKFREQAEKNRAIINTIPDMLFVIDKDGYYREYYSNDRTKISYIPERIIGANISDIYPVEEAIRLIKACRECISTNKLQTIEYQYQNKGKKMFFEARLSPIYNNHALAVVRDITETKNSQETLRTIAETGVSSEEDIFRILVRQLAVSQNIRYSILAEIHPEDPNTAHTIAVWNGDEYAENFSYELKNTPCKDVTHKGSCFYPSNIQELFPDDHLLKEMEAESYWGTPLKDSAGRSIGLLIILDDRPMEHSANTHSMLKSFAARAAAELERRRTEEALLYSKIVADDINRIKSEFMKNVSHELRTPLTAVIGFSDVLLNHNSEGLSESQKTHINHIHNSGQNLLDLINKILDFSKYEIDDLETISLKELSLDSLISEIMMLMSQRASNKNINISFKRKDSIGIFYADEDKLTQIIHNLLDNAVKFTKEGGSVSIETRTHNKMLQVSIVDTGIGIEKEHINSIFKPFVQIDGSIARKYNGTGIGLALTKKFVDLHGGNIWVSSEPGKGSNFTFEIPIDPN</sequence>
<dbReference type="SMART" id="SM00388">
    <property type="entry name" value="HisKA"/>
    <property type="match status" value="1"/>
</dbReference>
<feature type="domain" description="PAS" evidence="14">
    <location>
        <begin position="262"/>
        <end position="290"/>
    </location>
</feature>
<evidence type="ECO:0000256" key="4">
    <source>
        <dbReference type="ARBA" id="ARBA00022475"/>
    </source>
</evidence>
<dbReference type="InterPro" id="IPR003661">
    <property type="entry name" value="HisK_dim/P_dom"/>
</dbReference>
<dbReference type="Pfam" id="PF13426">
    <property type="entry name" value="PAS_9"/>
    <property type="match status" value="1"/>
</dbReference>
<keyword evidence="11" id="KW-0472">Membrane</keyword>
<dbReference type="Gene3D" id="3.30.450.20">
    <property type="entry name" value="PAS domain"/>
    <property type="match status" value="2"/>
</dbReference>
<dbReference type="AlphaFoldDB" id="A0AA51YI81"/>
<dbReference type="Pfam" id="PF00512">
    <property type="entry name" value="HisKA"/>
    <property type="match status" value="1"/>
</dbReference>
<dbReference type="KEGG" id="mmav:RE476_07525"/>
<protein>
    <recommendedName>
        <fullName evidence="3">histidine kinase</fullName>
        <ecNumber evidence="3">2.7.13.3</ecNumber>
    </recommendedName>
</protein>
<keyword evidence="5" id="KW-0597">Phosphoprotein</keyword>
<evidence type="ECO:0000313" key="17">
    <source>
        <dbReference type="Proteomes" id="UP001183006"/>
    </source>
</evidence>
<dbReference type="InterPro" id="IPR013656">
    <property type="entry name" value="PAS_4"/>
</dbReference>
<keyword evidence="9" id="KW-0067">ATP-binding</keyword>
<keyword evidence="8" id="KW-0418">Kinase</keyword>
<dbReference type="SUPFAM" id="SSF55781">
    <property type="entry name" value="GAF domain-like"/>
    <property type="match status" value="2"/>
</dbReference>
<dbReference type="InterPro" id="IPR035965">
    <property type="entry name" value="PAS-like_dom_sf"/>
</dbReference>
<organism evidence="16 17">
    <name type="scientific">Methanolobus mangrovi</name>
    <dbReference type="NCBI Taxonomy" id="3072977"/>
    <lineage>
        <taxon>Archaea</taxon>
        <taxon>Methanobacteriati</taxon>
        <taxon>Methanobacteriota</taxon>
        <taxon>Stenosarchaea group</taxon>
        <taxon>Methanomicrobia</taxon>
        <taxon>Methanosarcinales</taxon>
        <taxon>Methanosarcinaceae</taxon>
        <taxon>Methanolobus</taxon>
    </lineage>
</organism>
<accession>A0AA51YI81</accession>
<evidence type="ECO:0000256" key="1">
    <source>
        <dbReference type="ARBA" id="ARBA00000085"/>
    </source>
</evidence>
<dbReference type="Gene3D" id="1.10.287.130">
    <property type="match status" value="1"/>
</dbReference>
<comment type="catalytic activity">
    <reaction evidence="1">
        <text>ATP + protein L-histidine = ADP + protein N-phospho-L-histidine.</text>
        <dbReference type="EC" id="2.7.13.3"/>
    </reaction>
</comment>
<evidence type="ECO:0000256" key="5">
    <source>
        <dbReference type="ARBA" id="ARBA00022553"/>
    </source>
</evidence>
<dbReference type="InterPro" id="IPR036890">
    <property type="entry name" value="HATPase_C_sf"/>
</dbReference>
<dbReference type="PANTHER" id="PTHR43047:SF72">
    <property type="entry name" value="OSMOSENSING HISTIDINE PROTEIN KINASE SLN1"/>
    <property type="match status" value="1"/>
</dbReference>
<dbReference type="SUPFAM" id="SSF55785">
    <property type="entry name" value="PYP-like sensor domain (PAS domain)"/>
    <property type="match status" value="2"/>
</dbReference>
<dbReference type="EC" id="2.7.13.3" evidence="3"/>
<evidence type="ECO:0000256" key="12">
    <source>
        <dbReference type="SAM" id="MobiDB-lite"/>
    </source>
</evidence>
<dbReference type="GO" id="GO:0000155">
    <property type="term" value="F:phosphorelay sensor kinase activity"/>
    <property type="evidence" value="ECO:0007669"/>
    <property type="project" value="InterPro"/>
</dbReference>
<dbReference type="InterPro" id="IPR003018">
    <property type="entry name" value="GAF"/>
</dbReference>
<dbReference type="FunFam" id="3.30.565.10:FF:000023">
    <property type="entry name" value="PAS domain-containing sensor histidine kinase"/>
    <property type="match status" value="1"/>
</dbReference>
<evidence type="ECO:0000256" key="2">
    <source>
        <dbReference type="ARBA" id="ARBA00004236"/>
    </source>
</evidence>
<dbReference type="SMART" id="SM00091">
    <property type="entry name" value="PAS"/>
    <property type="match status" value="2"/>
</dbReference>
<dbReference type="Gene3D" id="3.30.565.10">
    <property type="entry name" value="Histidine kinase-like ATPase, C-terminal domain"/>
    <property type="match status" value="1"/>
</dbReference>
<dbReference type="GO" id="GO:0009927">
    <property type="term" value="F:histidine phosphotransfer kinase activity"/>
    <property type="evidence" value="ECO:0007669"/>
    <property type="project" value="TreeGrafter"/>
</dbReference>
<dbReference type="SMART" id="SM00065">
    <property type="entry name" value="GAF"/>
    <property type="match status" value="2"/>
</dbReference>
<keyword evidence="4" id="KW-1003">Cell membrane</keyword>
<evidence type="ECO:0000256" key="7">
    <source>
        <dbReference type="ARBA" id="ARBA00022741"/>
    </source>
</evidence>
<dbReference type="InterPro" id="IPR000014">
    <property type="entry name" value="PAS"/>
</dbReference>
<dbReference type="InterPro" id="IPR000700">
    <property type="entry name" value="PAS-assoc_C"/>
</dbReference>
<dbReference type="CDD" id="cd16922">
    <property type="entry name" value="HATPase_EvgS-ArcB-TorS-like"/>
    <property type="match status" value="1"/>
</dbReference>
<dbReference type="Pfam" id="PF01590">
    <property type="entry name" value="GAF"/>
    <property type="match status" value="1"/>
</dbReference>
<name>A0AA51YI81_9EURY</name>
<dbReference type="SUPFAM" id="SSF47384">
    <property type="entry name" value="Homodimeric domain of signal transducing histidine kinase"/>
    <property type="match status" value="1"/>
</dbReference>
<evidence type="ECO:0000256" key="6">
    <source>
        <dbReference type="ARBA" id="ARBA00022679"/>
    </source>
</evidence>
<dbReference type="InterPro" id="IPR036097">
    <property type="entry name" value="HisK_dim/P_sf"/>
</dbReference>
<comment type="subcellular location">
    <subcellularLocation>
        <location evidence="2">Cell membrane</location>
    </subcellularLocation>
</comment>
<keyword evidence="6" id="KW-0808">Transferase</keyword>
<gene>
    <name evidence="16" type="ORF">RE476_07525</name>
</gene>
<evidence type="ECO:0000256" key="8">
    <source>
        <dbReference type="ARBA" id="ARBA00022777"/>
    </source>
</evidence>
<dbReference type="Pfam" id="PF08448">
    <property type="entry name" value="PAS_4"/>
    <property type="match status" value="1"/>
</dbReference>
<feature type="compositionally biased region" description="Polar residues" evidence="12">
    <location>
        <begin position="1"/>
        <end position="11"/>
    </location>
</feature>
<keyword evidence="10" id="KW-0902">Two-component regulatory system</keyword>
<evidence type="ECO:0000259" key="13">
    <source>
        <dbReference type="PROSITE" id="PS50109"/>
    </source>
</evidence>
<dbReference type="SMART" id="SM00387">
    <property type="entry name" value="HATPase_c"/>
    <property type="match status" value="1"/>
</dbReference>
<dbReference type="InterPro" id="IPR005467">
    <property type="entry name" value="His_kinase_dom"/>
</dbReference>
<evidence type="ECO:0000313" key="16">
    <source>
        <dbReference type="EMBL" id="WMW21258.1"/>
    </source>
</evidence>
<dbReference type="InterPro" id="IPR004358">
    <property type="entry name" value="Sig_transdc_His_kin-like_C"/>
</dbReference>
<dbReference type="InterPro" id="IPR001610">
    <property type="entry name" value="PAC"/>
</dbReference>
<dbReference type="PRINTS" id="PR00344">
    <property type="entry name" value="BCTRLSENSOR"/>
</dbReference>
<dbReference type="GeneID" id="84229980"/>
<dbReference type="Proteomes" id="UP001183006">
    <property type="component" value="Chromosome"/>
</dbReference>
<dbReference type="GO" id="GO:0005524">
    <property type="term" value="F:ATP binding"/>
    <property type="evidence" value="ECO:0007669"/>
    <property type="project" value="UniProtKB-KW"/>
</dbReference>
<dbReference type="Pfam" id="PF02518">
    <property type="entry name" value="HATPase_c"/>
    <property type="match status" value="1"/>
</dbReference>
<dbReference type="EMBL" id="CP133594">
    <property type="protein sequence ID" value="WMW21258.1"/>
    <property type="molecule type" value="Genomic_DNA"/>
</dbReference>
<feature type="domain" description="Histidine kinase" evidence="13">
    <location>
        <begin position="663"/>
        <end position="883"/>
    </location>
</feature>
<evidence type="ECO:0000256" key="10">
    <source>
        <dbReference type="ARBA" id="ARBA00023012"/>
    </source>
</evidence>
<dbReference type="PROSITE" id="PS50112">
    <property type="entry name" value="PAS"/>
    <property type="match status" value="1"/>
</dbReference>
<dbReference type="NCBIfam" id="TIGR00229">
    <property type="entry name" value="sensory_box"/>
    <property type="match status" value="2"/>
</dbReference>
<dbReference type="InterPro" id="IPR029016">
    <property type="entry name" value="GAF-like_dom_sf"/>
</dbReference>
<keyword evidence="7" id="KW-0547">Nucleotide-binding</keyword>
<feature type="domain" description="PAC" evidence="15">
    <location>
        <begin position="312"/>
        <end position="363"/>
    </location>
</feature>
<keyword evidence="17" id="KW-1185">Reference proteome</keyword>